<accession>A0A1F7UIF1</accession>
<proteinExistence type="predicted"/>
<protein>
    <submittedName>
        <fullName evidence="2">Uncharacterized protein</fullName>
    </submittedName>
</protein>
<gene>
    <name evidence="2" type="ORF">A3J43_04100</name>
</gene>
<dbReference type="EMBL" id="MGEF01000039">
    <property type="protein sequence ID" value="OGL78070.1"/>
    <property type="molecule type" value="Genomic_DNA"/>
</dbReference>
<evidence type="ECO:0000313" key="3">
    <source>
        <dbReference type="Proteomes" id="UP000176604"/>
    </source>
</evidence>
<name>A0A1F7UIF1_9BACT</name>
<organism evidence="2 3">
    <name type="scientific">Candidatus Uhrbacteria bacterium RIFCSPHIGHO2_12_FULL_54_23</name>
    <dbReference type="NCBI Taxonomy" id="1802397"/>
    <lineage>
        <taxon>Bacteria</taxon>
        <taxon>Candidatus Uhriibacteriota</taxon>
    </lineage>
</organism>
<keyword evidence="1" id="KW-0175">Coiled coil</keyword>
<evidence type="ECO:0000256" key="1">
    <source>
        <dbReference type="SAM" id="Coils"/>
    </source>
</evidence>
<dbReference type="Proteomes" id="UP000176604">
    <property type="component" value="Unassembled WGS sequence"/>
</dbReference>
<feature type="coiled-coil region" evidence="1">
    <location>
        <begin position="1"/>
        <end position="28"/>
    </location>
</feature>
<dbReference type="STRING" id="1802397.A3J43_04100"/>
<reference evidence="2 3" key="1">
    <citation type="journal article" date="2016" name="Nat. Commun.">
        <title>Thousands of microbial genomes shed light on interconnected biogeochemical processes in an aquifer system.</title>
        <authorList>
            <person name="Anantharaman K."/>
            <person name="Brown C.T."/>
            <person name="Hug L.A."/>
            <person name="Sharon I."/>
            <person name="Castelle C.J."/>
            <person name="Probst A.J."/>
            <person name="Thomas B.C."/>
            <person name="Singh A."/>
            <person name="Wilkins M.J."/>
            <person name="Karaoz U."/>
            <person name="Brodie E.L."/>
            <person name="Williams K.H."/>
            <person name="Hubbard S.S."/>
            <person name="Banfield J.F."/>
        </authorList>
    </citation>
    <scope>NUCLEOTIDE SEQUENCE [LARGE SCALE GENOMIC DNA]</scope>
</reference>
<comment type="caution">
    <text evidence="2">The sequence shown here is derived from an EMBL/GenBank/DDBJ whole genome shotgun (WGS) entry which is preliminary data.</text>
</comment>
<evidence type="ECO:0000313" key="2">
    <source>
        <dbReference type="EMBL" id="OGL78070.1"/>
    </source>
</evidence>
<dbReference type="AlphaFoldDB" id="A0A1F7UIF1"/>
<sequence length="105" mass="12286">MDNQQDDELQLEKKIENAKLQIKQLLADLLTDDYLSFLSVPTSDSLRKIKETDDLSRLVSLRRSLELHIAPGEEQRRLRNPQIIFPMFKEKIVKLIVLIDEISIQ</sequence>